<proteinExistence type="inferred from homology"/>
<evidence type="ECO:0000256" key="10">
    <source>
        <dbReference type="ARBA" id="ARBA00023136"/>
    </source>
</evidence>
<keyword evidence="5 11" id="KW-0547">Nucleotide-binding</keyword>
<comment type="caution">
    <text evidence="13">The sequence shown here is derived from an EMBL/GenBank/DDBJ whole genome shotgun (WGS) entry which is preliminary data.</text>
</comment>
<evidence type="ECO:0000256" key="4">
    <source>
        <dbReference type="ARBA" id="ARBA00022692"/>
    </source>
</evidence>
<keyword evidence="10 11" id="KW-0472">Membrane</keyword>
<sequence>MIREISRAIRVSLVLWILTAILYPAVILTVGLLPPLQYKANGSIITNWQGQIVGSALIGQPFTSDKYFWSRPSTTNYSSFTKEEFNPTKPENITQRTGTSGASNLAPSNPDLIKRIEPEINRLKQAGIPPTADLIYTSGSSLDSHISVESAKAQITRVAKVRSLNPNQLEILVTKNTDDRFLGIFGEPGVNVLKLNLALDNIPVAR</sequence>
<dbReference type="HAMAP" id="MF_00276">
    <property type="entry name" value="KdpC"/>
    <property type="match status" value="1"/>
</dbReference>
<feature type="compositionally biased region" description="Polar residues" evidence="12">
    <location>
        <begin position="89"/>
        <end position="107"/>
    </location>
</feature>
<evidence type="ECO:0000256" key="12">
    <source>
        <dbReference type="SAM" id="MobiDB-lite"/>
    </source>
</evidence>
<name>A0ABV4WMK7_9CYAN</name>
<keyword evidence="7 11" id="KW-0630">Potassium</keyword>
<evidence type="ECO:0000256" key="8">
    <source>
        <dbReference type="ARBA" id="ARBA00022989"/>
    </source>
</evidence>
<keyword evidence="4 11" id="KW-0812">Transmembrane</keyword>
<comment type="similarity">
    <text evidence="11">Belongs to the KdpC family.</text>
</comment>
<dbReference type="PANTHER" id="PTHR30042:SF2">
    <property type="entry name" value="POTASSIUM-TRANSPORTING ATPASE KDPC SUBUNIT"/>
    <property type="match status" value="1"/>
</dbReference>
<comment type="subcellular location">
    <subcellularLocation>
        <location evidence="11">Cell membrane</location>
        <topology evidence="11">Single-pass membrane protein</topology>
    </subcellularLocation>
</comment>
<dbReference type="NCBIfam" id="TIGR00681">
    <property type="entry name" value="kdpC"/>
    <property type="match status" value="1"/>
</dbReference>
<evidence type="ECO:0000256" key="9">
    <source>
        <dbReference type="ARBA" id="ARBA00023065"/>
    </source>
</evidence>
<evidence type="ECO:0000256" key="7">
    <source>
        <dbReference type="ARBA" id="ARBA00022958"/>
    </source>
</evidence>
<keyword evidence="6 11" id="KW-0067">ATP-binding</keyword>
<evidence type="ECO:0000256" key="6">
    <source>
        <dbReference type="ARBA" id="ARBA00022840"/>
    </source>
</evidence>
<evidence type="ECO:0000256" key="2">
    <source>
        <dbReference type="ARBA" id="ARBA00022475"/>
    </source>
</evidence>
<accession>A0ABV4WMK7</accession>
<comment type="subunit">
    <text evidence="11">The system is composed of three essential subunits: KdpA, KdpB and KdpC.</text>
</comment>
<feature type="region of interest" description="Disordered" evidence="12">
    <location>
        <begin position="80"/>
        <end position="108"/>
    </location>
</feature>
<dbReference type="EMBL" id="JBHFNT010000147">
    <property type="protein sequence ID" value="MFB2836295.1"/>
    <property type="molecule type" value="Genomic_DNA"/>
</dbReference>
<evidence type="ECO:0000256" key="3">
    <source>
        <dbReference type="ARBA" id="ARBA00022538"/>
    </source>
</evidence>
<organism evidence="13 14">
    <name type="scientific">Floridaenema evergladense BLCC-F167</name>
    <dbReference type="NCBI Taxonomy" id="3153639"/>
    <lineage>
        <taxon>Bacteria</taxon>
        <taxon>Bacillati</taxon>
        <taxon>Cyanobacteriota</taxon>
        <taxon>Cyanophyceae</taxon>
        <taxon>Oscillatoriophycideae</taxon>
        <taxon>Aerosakkonematales</taxon>
        <taxon>Aerosakkonemataceae</taxon>
        <taxon>Floridanema</taxon>
        <taxon>Floridanema evergladense</taxon>
    </lineage>
</organism>
<keyword evidence="2 11" id="KW-1003">Cell membrane</keyword>
<protein>
    <recommendedName>
        <fullName evidence="11">Potassium-transporting ATPase KdpC subunit</fullName>
    </recommendedName>
    <alternativeName>
        <fullName evidence="11">ATP phosphohydrolase [potassium-transporting] C chain</fullName>
    </alternativeName>
    <alternativeName>
        <fullName evidence="11">Potassium-binding and translocating subunit C</fullName>
    </alternativeName>
    <alternativeName>
        <fullName evidence="11">Potassium-translocating ATPase C chain</fullName>
    </alternativeName>
</protein>
<feature type="transmembrane region" description="Helical" evidence="11">
    <location>
        <begin position="12"/>
        <end position="33"/>
    </location>
</feature>
<dbReference type="PANTHER" id="PTHR30042">
    <property type="entry name" value="POTASSIUM-TRANSPORTING ATPASE C CHAIN"/>
    <property type="match status" value="1"/>
</dbReference>
<evidence type="ECO:0000256" key="5">
    <source>
        <dbReference type="ARBA" id="ARBA00022741"/>
    </source>
</evidence>
<gene>
    <name evidence="11 13" type="primary">kdpC</name>
    <name evidence="13" type="ORF">ACE1CA_17315</name>
</gene>
<dbReference type="Proteomes" id="UP001576780">
    <property type="component" value="Unassembled WGS sequence"/>
</dbReference>
<dbReference type="InterPro" id="IPR003820">
    <property type="entry name" value="KdpC"/>
</dbReference>
<comment type="function">
    <text evidence="11">Part of the high-affinity ATP-driven potassium transport (or Kdp) system, which catalyzes the hydrolysis of ATP coupled with the electrogenic transport of potassium into the cytoplasm. This subunit acts as a catalytic chaperone that increases the ATP-binding affinity of the ATP-hydrolyzing subunit KdpB by the formation of a transient KdpB/KdpC/ATP ternary complex.</text>
</comment>
<keyword evidence="14" id="KW-1185">Reference proteome</keyword>
<reference evidence="13 14" key="1">
    <citation type="submission" date="2024-09" db="EMBL/GenBank/DDBJ databases">
        <title>Floridaenema gen nov. (Aerosakkonemataceae, Aerosakkonematales ord. nov., Cyanobacteria) from benthic tropical and subtropical fresh waters, with the description of four new species.</title>
        <authorList>
            <person name="Moretto J.A."/>
            <person name="Berthold D.E."/>
            <person name="Lefler F.W."/>
            <person name="Huang I.-S."/>
            <person name="Laughinghouse H. IV."/>
        </authorList>
    </citation>
    <scope>NUCLEOTIDE SEQUENCE [LARGE SCALE GENOMIC DNA]</scope>
    <source>
        <strain evidence="13 14">BLCC-F167</strain>
    </source>
</reference>
<dbReference type="RefSeq" id="WP_413278683.1">
    <property type="nucleotide sequence ID" value="NZ_JBHFNT010000147.1"/>
</dbReference>
<keyword evidence="9 11" id="KW-0406">Ion transport</keyword>
<evidence type="ECO:0000313" key="13">
    <source>
        <dbReference type="EMBL" id="MFB2836295.1"/>
    </source>
</evidence>
<evidence type="ECO:0000313" key="14">
    <source>
        <dbReference type="Proteomes" id="UP001576780"/>
    </source>
</evidence>
<dbReference type="PIRSF" id="PIRSF001296">
    <property type="entry name" value="K_ATPase_KdpC"/>
    <property type="match status" value="1"/>
</dbReference>
<keyword evidence="8 11" id="KW-1133">Transmembrane helix</keyword>
<dbReference type="Pfam" id="PF02669">
    <property type="entry name" value="KdpC"/>
    <property type="match status" value="1"/>
</dbReference>
<evidence type="ECO:0000256" key="1">
    <source>
        <dbReference type="ARBA" id="ARBA00022448"/>
    </source>
</evidence>
<dbReference type="NCBIfam" id="NF010607">
    <property type="entry name" value="PRK14003.1"/>
    <property type="match status" value="1"/>
</dbReference>
<keyword evidence="1 11" id="KW-0813">Transport</keyword>
<evidence type="ECO:0000256" key="11">
    <source>
        <dbReference type="HAMAP-Rule" id="MF_00276"/>
    </source>
</evidence>
<keyword evidence="3 11" id="KW-0633">Potassium transport</keyword>